<evidence type="ECO:0000256" key="8">
    <source>
        <dbReference type="RuleBase" id="RU004447"/>
    </source>
</evidence>
<evidence type="ECO:0000259" key="9">
    <source>
        <dbReference type="Pfam" id="PF00675"/>
    </source>
</evidence>
<dbReference type="PANTHER" id="PTHR43690:SF17">
    <property type="entry name" value="PROTEIN YHJJ"/>
    <property type="match status" value="1"/>
</dbReference>
<evidence type="ECO:0000256" key="6">
    <source>
        <dbReference type="ARBA" id="ARBA00022833"/>
    </source>
</evidence>
<evidence type="ECO:0000256" key="7">
    <source>
        <dbReference type="ARBA" id="ARBA00023049"/>
    </source>
</evidence>
<dbReference type="InterPro" id="IPR007863">
    <property type="entry name" value="Peptidase_M16_C"/>
</dbReference>
<comment type="caution">
    <text evidence="11">The sequence shown here is derived from an EMBL/GenBank/DDBJ whole genome shotgun (WGS) entry which is preliminary data.</text>
</comment>
<dbReference type="RefSeq" id="WP_186976794.1">
    <property type="nucleotide sequence ID" value="NZ_JACOOH010000006.1"/>
</dbReference>
<feature type="domain" description="Peptidase M16 N-terminal" evidence="9">
    <location>
        <begin position="54"/>
        <end position="159"/>
    </location>
</feature>
<dbReference type="Pfam" id="PF05193">
    <property type="entry name" value="Peptidase_M16_C"/>
    <property type="match status" value="2"/>
</dbReference>
<keyword evidence="4" id="KW-0479">Metal-binding</keyword>
<organism evidence="11 12">
    <name type="scientific">Butyricimonas hominis</name>
    <dbReference type="NCBI Taxonomy" id="2763032"/>
    <lineage>
        <taxon>Bacteria</taxon>
        <taxon>Pseudomonadati</taxon>
        <taxon>Bacteroidota</taxon>
        <taxon>Bacteroidia</taxon>
        <taxon>Bacteroidales</taxon>
        <taxon>Odoribacteraceae</taxon>
        <taxon>Butyricimonas</taxon>
    </lineage>
</organism>
<gene>
    <name evidence="11" type="ORF">H8S64_14035</name>
</gene>
<evidence type="ECO:0000256" key="5">
    <source>
        <dbReference type="ARBA" id="ARBA00022801"/>
    </source>
</evidence>
<reference evidence="11 12" key="1">
    <citation type="submission" date="2020-08" db="EMBL/GenBank/DDBJ databases">
        <title>Genome public.</title>
        <authorList>
            <person name="Liu C."/>
            <person name="Sun Q."/>
        </authorList>
    </citation>
    <scope>NUCLEOTIDE SEQUENCE [LARGE SCALE GENOMIC DNA]</scope>
    <source>
        <strain evidence="11 12">NSJ-56</strain>
    </source>
</reference>
<comment type="similarity">
    <text evidence="2 8">Belongs to the peptidase M16 family.</text>
</comment>
<dbReference type="PANTHER" id="PTHR43690">
    <property type="entry name" value="NARDILYSIN"/>
    <property type="match status" value="1"/>
</dbReference>
<dbReference type="Proteomes" id="UP000646484">
    <property type="component" value="Unassembled WGS sequence"/>
</dbReference>
<evidence type="ECO:0000256" key="1">
    <source>
        <dbReference type="ARBA" id="ARBA00001947"/>
    </source>
</evidence>
<keyword evidence="3" id="KW-0645">Protease</keyword>
<protein>
    <submittedName>
        <fullName evidence="11">Insulinase family protein</fullName>
    </submittedName>
</protein>
<evidence type="ECO:0000256" key="3">
    <source>
        <dbReference type="ARBA" id="ARBA00022670"/>
    </source>
</evidence>
<accession>A0ABR7D2Q4</accession>
<dbReference type="Gene3D" id="3.30.830.10">
    <property type="entry name" value="Metalloenzyme, LuxS/M16 peptidase-like"/>
    <property type="match status" value="4"/>
</dbReference>
<name>A0ABR7D2Q4_9BACT</name>
<keyword evidence="7" id="KW-0482">Metalloprotease</keyword>
<proteinExistence type="inferred from homology"/>
<feature type="domain" description="Peptidase M16 C-terminal" evidence="10">
    <location>
        <begin position="195"/>
        <end position="279"/>
    </location>
</feature>
<evidence type="ECO:0000256" key="2">
    <source>
        <dbReference type="ARBA" id="ARBA00007261"/>
    </source>
</evidence>
<keyword evidence="12" id="KW-1185">Reference proteome</keyword>
<dbReference type="InterPro" id="IPR011765">
    <property type="entry name" value="Pept_M16_N"/>
</dbReference>
<dbReference type="PROSITE" id="PS00143">
    <property type="entry name" value="INSULINASE"/>
    <property type="match status" value="1"/>
</dbReference>
<dbReference type="SUPFAM" id="SSF63411">
    <property type="entry name" value="LuxS/MPP-like metallohydrolase"/>
    <property type="match status" value="4"/>
</dbReference>
<dbReference type="EMBL" id="JACOOH010000006">
    <property type="protein sequence ID" value="MBC5622218.1"/>
    <property type="molecule type" value="Genomic_DNA"/>
</dbReference>
<evidence type="ECO:0000259" key="10">
    <source>
        <dbReference type="Pfam" id="PF05193"/>
    </source>
</evidence>
<keyword evidence="6" id="KW-0862">Zinc</keyword>
<evidence type="ECO:0000313" key="12">
    <source>
        <dbReference type="Proteomes" id="UP000646484"/>
    </source>
</evidence>
<dbReference type="InterPro" id="IPR050626">
    <property type="entry name" value="Peptidase_M16"/>
</dbReference>
<dbReference type="InterPro" id="IPR001431">
    <property type="entry name" value="Pept_M16_Zn_BS"/>
</dbReference>
<evidence type="ECO:0000256" key="4">
    <source>
        <dbReference type="ARBA" id="ARBA00022723"/>
    </source>
</evidence>
<keyword evidence="5" id="KW-0378">Hydrolase</keyword>
<dbReference type="Pfam" id="PF00675">
    <property type="entry name" value="Peptidase_M16"/>
    <property type="match status" value="1"/>
</dbReference>
<comment type="cofactor">
    <cofactor evidence="1">
        <name>Zn(2+)</name>
        <dbReference type="ChEBI" id="CHEBI:29105"/>
    </cofactor>
</comment>
<sequence>MRSLLLLFFVFLSFGQSILAREESVNFRQGRLENGLTYYIRRTTSSPGRADFYLVQNVGALMEEEQQNGLAHVLEHMAFHATDNFPDGVPAFLKRHKISNFNAYTGHDETVYNVNNVPTASKLLVDSCVLVLRDWSGFLKLYPEEMEIERQVIQEERRAGMDLSARLQKQANFFIYNGSKYATHDVIGSVEVLQSFTAEQVRDYYKDFYRPDQQAVIILGDIDVDVVEAEVKRLFAPIPRRENPKPRLVYDIPDSPQPQYYKLIDKDVPTNGMVLMKRFRKNPVRSLRDMLREDLMREFYNKMMRDHLAECMENSDVAFLNASIGIFDIVRGYEGLNVVVSSLPGQEIEALEQLMEQMVRVHQTVITDEKLHGMASGYLKRLEQFKLQKERFPNSMYLQMYQNNFLLGYPISEFEQNIDTTAAILNGLTAEDFRKWIARWFDDDRNWIYIMQGNSADYPFPAEEQISTVMQEACEWTFEAGEGQEKLAVNGVLVDFEIPAGKIVKEKALKPIEAEEWTLSNGAKVYYKYTDYNKGMFNVLIGSRGGRSLLPAEDLPSADAMVALFLKSGLYKYGTRELNALVQEHSINMDISLEENSESINCTSTTRDADFAFQFLHLVVEKPRFDRAAFDKYVHVNKLTLAHSRKTTDDTINDVLRELRMVKSPRLWVRDARYYEAMDYEKMVRIFKERYRNASDFSFYIVGDLEREVARELVSRYIASLSSTYRKEKPVKYEYYKKESMAKDIAVDIPEQKYMVDMAFTNTLKTKPTDKFCMMILQKHFEYLFQQRIREAEGGSYGVHVRTDVTDYPESSQLFNVQFESSLEKGPRMRAIVHEQIEQFLKEGMSDEDVEDFILLLKKERDAAPDFGSIPFWTENIQFYQRTGKSLDAPEFFEKVIDKIKAKDVLAFARKFFADAQCVDIVVKSR</sequence>
<feature type="domain" description="Peptidase M16 C-terminal" evidence="10">
    <location>
        <begin position="683"/>
        <end position="851"/>
    </location>
</feature>
<dbReference type="InterPro" id="IPR011249">
    <property type="entry name" value="Metalloenz_LuxS/M16"/>
</dbReference>
<evidence type="ECO:0000313" key="11">
    <source>
        <dbReference type="EMBL" id="MBC5622218.1"/>
    </source>
</evidence>